<dbReference type="EMBL" id="GBXM01011554">
    <property type="protein sequence ID" value="JAH97023.1"/>
    <property type="molecule type" value="Transcribed_RNA"/>
</dbReference>
<keyword evidence="1" id="KW-0812">Transmembrane</keyword>
<accession>A0A0E9X5Q5</accession>
<name>A0A0E9X5Q5_ANGAN</name>
<evidence type="ECO:0000313" key="2">
    <source>
        <dbReference type="EMBL" id="JAH97023.1"/>
    </source>
</evidence>
<reference evidence="2" key="1">
    <citation type="submission" date="2014-11" db="EMBL/GenBank/DDBJ databases">
        <authorList>
            <person name="Amaro Gonzalez C."/>
        </authorList>
    </citation>
    <scope>NUCLEOTIDE SEQUENCE</scope>
</reference>
<keyword evidence="1" id="KW-0472">Membrane</keyword>
<reference evidence="2" key="2">
    <citation type="journal article" date="2015" name="Fish Shellfish Immunol.">
        <title>Early steps in the European eel (Anguilla anguilla)-Vibrio vulnificus interaction in the gills: Role of the RtxA13 toxin.</title>
        <authorList>
            <person name="Callol A."/>
            <person name="Pajuelo D."/>
            <person name="Ebbesson L."/>
            <person name="Teles M."/>
            <person name="MacKenzie S."/>
            <person name="Amaro C."/>
        </authorList>
    </citation>
    <scope>NUCLEOTIDE SEQUENCE</scope>
</reference>
<feature type="transmembrane region" description="Helical" evidence="1">
    <location>
        <begin position="65"/>
        <end position="81"/>
    </location>
</feature>
<organism evidence="2">
    <name type="scientific">Anguilla anguilla</name>
    <name type="common">European freshwater eel</name>
    <name type="synonym">Muraena anguilla</name>
    <dbReference type="NCBI Taxonomy" id="7936"/>
    <lineage>
        <taxon>Eukaryota</taxon>
        <taxon>Metazoa</taxon>
        <taxon>Chordata</taxon>
        <taxon>Craniata</taxon>
        <taxon>Vertebrata</taxon>
        <taxon>Euteleostomi</taxon>
        <taxon>Actinopterygii</taxon>
        <taxon>Neopterygii</taxon>
        <taxon>Teleostei</taxon>
        <taxon>Anguilliformes</taxon>
        <taxon>Anguillidae</taxon>
        <taxon>Anguilla</taxon>
    </lineage>
</organism>
<proteinExistence type="predicted"/>
<protein>
    <submittedName>
        <fullName evidence="2">Uncharacterized protein</fullName>
    </submittedName>
</protein>
<sequence length="83" mass="10045">MKLQCKFYRTKWNGTMPNMGENKSCVGFGGFGENRVKSVHTPFFRFVDYFFCLFQMTRILYNQKRFTFFFFCLIAVEYILQTK</sequence>
<dbReference type="AlphaFoldDB" id="A0A0E9X5Q5"/>
<evidence type="ECO:0000256" key="1">
    <source>
        <dbReference type="SAM" id="Phobius"/>
    </source>
</evidence>
<keyword evidence="1" id="KW-1133">Transmembrane helix</keyword>